<keyword evidence="2" id="KW-1185">Reference proteome</keyword>
<dbReference type="InterPro" id="IPR019734">
    <property type="entry name" value="TPR_rpt"/>
</dbReference>
<organism evidence="1 2">
    <name type="scientific">Flavobacterium araucananum</name>
    <dbReference type="NCBI Taxonomy" id="946678"/>
    <lineage>
        <taxon>Bacteria</taxon>
        <taxon>Pseudomonadati</taxon>
        <taxon>Bacteroidota</taxon>
        <taxon>Flavobacteriia</taxon>
        <taxon>Flavobacteriales</taxon>
        <taxon>Flavobacteriaceae</taxon>
        <taxon>Flavobacterium</taxon>
    </lineage>
</organism>
<reference evidence="1 2" key="1">
    <citation type="submission" date="2016-11" db="EMBL/GenBank/DDBJ databases">
        <title>Whole genomes of Flavobacteriaceae.</title>
        <authorList>
            <person name="Stine C."/>
            <person name="Li C."/>
            <person name="Tadesse D."/>
        </authorList>
    </citation>
    <scope>NUCLEOTIDE SEQUENCE [LARGE SCALE GENOMIC DNA]</scope>
    <source>
        <strain evidence="1 2">DSM 24704</strain>
    </source>
</reference>
<dbReference type="AlphaFoldDB" id="A0A227P9X8"/>
<dbReference type="RefSeq" id="WP_089479696.1">
    <property type="nucleotide sequence ID" value="NZ_MUGS01000017.1"/>
</dbReference>
<gene>
    <name evidence="1" type="ORF">B0A64_11650</name>
</gene>
<protein>
    <recommendedName>
        <fullName evidence="3">Tetratricopeptide repeat protein</fullName>
    </recommendedName>
</protein>
<evidence type="ECO:0000313" key="1">
    <source>
        <dbReference type="EMBL" id="OXG06184.1"/>
    </source>
</evidence>
<proteinExistence type="predicted"/>
<comment type="caution">
    <text evidence="1">The sequence shown here is derived from an EMBL/GenBank/DDBJ whole genome shotgun (WGS) entry which is preliminary data.</text>
</comment>
<dbReference type="Gene3D" id="1.25.40.10">
    <property type="entry name" value="Tetratricopeptide repeat domain"/>
    <property type="match status" value="2"/>
</dbReference>
<dbReference type="OrthoDB" id="8416895at2"/>
<dbReference type="EMBL" id="MUGS01000017">
    <property type="protein sequence ID" value="OXG06184.1"/>
    <property type="molecule type" value="Genomic_DNA"/>
</dbReference>
<dbReference type="SUPFAM" id="SSF48452">
    <property type="entry name" value="TPR-like"/>
    <property type="match status" value="2"/>
</dbReference>
<dbReference type="Proteomes" id="UP000214684">
    <property type="component" value="Unassembled WGS sequence"/>
</dbReference>
<accession>A0A227P9X8</accession>
<evidence type="ECO:0008006" key="3">
    <source>
        <dbReference type="Google" id="ProtNLM"/>
    </source>
</evidence>
<sequence length="402" mass="45855">MNLDISNPNEFGIKTNLLEIHIKINNLKKKITNSPHNPVLWVEIARFYSILGQDKRAEKALLNALYLAPENRYILRSISRFYVHIGDFDLAHDIIRKSNLTKIDPWLMATEIALATLRERNSIFTKTGIQLVNSNNFHPFNVSELASSVASVELKNASVAKSKKLFQQSLICPNDNSLAQAEWASQEDRSLMNVDPNKFNLVNSFEASAREFFDGGNWQESINYSKKWFFDQPFSKLGVLFGNEVASRKLRDNNQAVEIAKLGLISHPHDPHLLNNIIYALSLQNKLNEADHFLKKIKKEDLNSRNYIGICLTATTGLLYFRKGFHDLGRKYYAEAIKISSEEKLTYLNSLAIINYIREEILIGENVQEAIPTIDKIVKNNVGKDIAEDAKEVLELYKKSIL</sequence>
<dbReference type="InterPro" id="IPR011990">
    <property type="entry name" value="TPR-like_helical_dom_sf"/>
</dbReference>
<evidence type="ECO:0000313" key="2">
    <source>
        <dbReference type="Proteomes" id="UP000214684"/>
    </source>
</evidence>
<dbReference type="Pfam" id="PF13181">
    <property type="entry name" value="TPR_8"/>
    <property type="match status" value="1"/>
</dbReference>
<name>A0A227P9X8_9FLAO</name>